<dbReference type="VEuPathDB" id="VectorBase:GPAI019761"/>
<sequence length="144" mass="16118">MYIEKVENYLTGRAGHVLCFSREIAASADAPVYSICECHSGMHSVVSHIVAEVYKRCKKMKFDSVKMTFVTRCVAFNTVCNNIKLKQENSVSCEGNLGPLILNGLDSRPEFIRIWTRIYIEGPTMSAIGEATRCMKASEKTLMP</sequence>
<dbReference type="EnsemblMetazoa" id="GPAI019761-RA">
    <property type="protein sequence ID" value="GPAI019761-PA"/>
    <property type="gene ID" value="GPAI019761"/>
</dbReference>
<organism evidence="1 2">
    <name type="scientific">Glossina pallidipes</name>
    <name type="common">Tsetse fly</name>
    <dbReference type="NCBI Taxonomy" id="7398"/>
    <lineage>
        <taxon>Eukaryota</taxon>
        <taxon>Metazoa</taxon>
        <taxon>Ecdysozoa</taxon>
        <taxon>Arthropoda</taxon>
        <taxon>Hexapoda</taxon>
        <taxon>Insecta</taxon>
        <taxon>Pterygota</taxon>
        <taxon>Neoptera</taxon>
        <taxon>Endopterygota</taxon>
        <taxon>Diptera</taxon>
        <taxon>Brachycera</taxon>
        <taxon>Muscomorpha</taxon>
        <taxon>Hippoboscoidea</taxon>
        <taxon>Glossinidae</taxon>
        <taxon>Glossina</taxon>
    </lineage>
</organism>
<keyword evidence="2" id="KW-1185">Reference proteome</keyword>
<proteinExistence type="predicted"/>
<reference evidence="2" key="1">
    <citation type="submission" date="2014-03" db="EMBL/GenBank/DDBJ databases">
        <authorList>
            <person name="Aksoy S."/>
            <person name="Warren W."/>
            <person name="Wilson R.K."/>
        </authorList>
    </citation>
    <scope>NUCLEOTIDE SEQUENCE [LARGE SCALE GENOMIC DNA]</scope>
    <source>
        <strain evidence="2">IAEA</strain>
    </source>
</reference>
<accession>A0A1A9ZN12</accession>
<evidence type="ECO:0000313" key="2">
    <source>
        <dbReference type="Proteomes" id="UP000092445"/>
    </source>
</evidence>
<dbReference type="Proteomes" id="UP000092445">
    <property type="component" value="Unassembled WGS sequence"/>
</dbReference>
<reference evidence="1" key="2">
    <citation type="submission" date="2020-05" db="UniProtKB">
        <authorList>
            <consortium name="EnsemblMetazoa"/>
        </authorList>
    </citation>
    <scope>IDENTIFICATION</scope>
    <source>
        <strain evidence="1">IAEA</strain>
    </source>
</reference>
<protein>
    <submittedName>
        <fullName evidence="1">Uncharacterized protein</fullName>
    </submittedName>
</protein>
<dbReference type="AlphaFoldDB" id="A0A1A9ZN12"/>
<evidence type="ECO:0000313" key="1">
    <source>
        <dbReference type="EnsemblMetazoa" id="GPAI019761-PA"/>
    </source>
</evidence>
<name>A0A1A9ZN12_GLOPL</name>